<comment type="caution">
    <text evidence="2">The sequence shown here is derived from an EMBL/GenBank/DDBJ whole genome shotgun (WGS) entry which is preliminary data.</text>
</comment>
<evidence type="ECO:0000313" key="3">
    <source>
        <dbReference type="Proteomes" id="UP000607653"/>
    </source>
</evidence>
<reference evidence="2 3" key="1">
    <citation type="journal article" date="2020" name="Mol. Biol. Evol.">
        <title>Distinct Expression and Methylation Patterns for Genes with Different Fates following a Single Whole-Genome Duplication in Flowering Plants.</title>
        <authorList>
            <person name="Shi T."/>
            <person name="Rahmani R.S."/>
            <person name="Gugger P.F."/>
            <person name="Wang M."/>
            <person name="Li H."/>
            <person name="Zhang Y."/>
            <person name="Li Z."/>
            <person name="Wang Q."/>
            <person name="Van de Peer Y."/>
            <person name="Marchal K."/>
            <person name="Chen J."/>
        </authorList>
    </citation>
    <scope>NUCLEOTIDE SEQUENCE [LARGE SCALE GENOMIC DNA]</scope>
    <source>
        <tissue evidence="2">Leaf</tissue>
    </source>
</reference>
<dbReference type="EMBL" id="DUZY01000005">
    <property type="protein sequence ID" value="DAD39560.1"/>
    <property type="molecule type" value="Genomic_DNA"/>
</dbReference>
<keyword evidence="3" id="KW-1185">Reference proteome</keyword>
<sequence>MDLVNEDDVGTRALCGSYWVDIILVLHLWLLKKVLKTILSPC</sequence>
<evidence type="ECO:0000313" key="2">
    <source>
        <dbReference type="EMBL" id="DAD39560.1"/>
    </source>
</evidence>
<evidence type="ECO:0000256" key="1">
    <source>
        <dbReference type="SAM" id="Phobius"/>
    </source>
</evidence>
<dbReference type="Proteomes" id="UP000607653">
    <property type="component" value="Unassembled WGS sequence"/>
</dbReference>
<name>A0A822Z4K6_NELNU</name>
<keyword evidence="1" id="KW-1133">Transmembrane helix</keyword>
<organism evidence="2 3">
    <name type="scientific">Nelumbo nucifera</name>
    <name type="common">Sacred lotus</name>
    <dbReference type="NCBI Taxonomy" id="4432"/>
    <lineage>
        <taxon>Eukaryota</taxon>
        <taxon>Viridiplantae</taxon>
        <taxon>Streptophyta</taxon>
        <taxon>Embryophyta</taxon>
        <taxon>Tracheophyta</taxon>
        <taxon>Spermatophyta</taxon>
        <taxon>Magnoliopsida</taxon>
        <taxon>Proteales</taxon>
        <taxon>Nelumbonaceae</taxon>
        <taxon>Nelumbo</taxon>
    </lineage>
</organism>
<keyword evidence="1" id="KW-0472">Membrane</keyword>
<dbReference type="AlphaFoldDB" id="A0A822Z4K6"/>
<gene>
    <name evidence="2" type="ORF">HUJ06_013883</name>
</gene>
<proteinExistence type="predicted"/>
<keyword evidence="1" id="KW-0812">Transmembrane</keyword>
<protein>
    <submittedName>
        <fullName evidence="2">Uncharacterized protein</fullName>
    </submittedName>
</protein>
<feature type="transmembrane region" description="Helical" evidence="1">
    <location>
        <begin position="12"/>
        <end position="31"/>
    </location>
</feature>
<accession>A0A822Z4K6</accession>